<dbReference type="EMBL" id="AB922422">
    <property type="protein sequence ID" value="BAP68998.1"/>
    <property type="molecule type" value="mRNA"/>
</dbReference>
<accession>A0A090BH92</accession>
<gene>
    <name evidence="2" type="primary">HaRxLL112</name>
</gene>
<reference evidence="2" key="1">
    <citation type="journal article" date="2014" name="PLoS Pathog.">
        <title>Expression profiling during Arabidopsis/downy mildew interaction reveals a highly-expressed effector that attenuates responses to salicylic acid.</title>
        <authorList>
            <person name="Asai S."/>
            <person name="Rallapalli G."/>
            <person name="Piquerez S.J.M."/>
            <person name="Caillaud M.C."/>
            <person name="Furzer O.J."/>
            <person name="Ishaque N."/>
            <person name="Wirthmueller L."/>
            <person name="Fabro G."/>
            <person name="Shirasu K."/>
            <person name="Jones J.D.G."/>
        </authorList>
    </citation>
    <scope>NUCLEOTIDE SEQUENCE</scope>
    <source>
        <strain evidence="2">Emoy2</strain>
    </source>
</reference>
<feature type="transmembrane region" description="Helical" evidence="1">
    <location>
        <begin position="12"/>
        <end position="32"/>
    </location>
</feature>
<evidence type="ECO:0000256" key="1">
    <source>
        <dbReference type="SAM" id="Phobius"/>
    </source>
</evidence>
<organism evidence="2">
    <name type="scientific">Hyaloperonospora arabidopsidis (strain Emoy2)</name>
    <name type="common">Downy mildew agent</name>
    <name type="synonym">Peronospora arabidopsidis</name>
    <dbReference type="NCBI Taxonomy" id="559515"/>
    <lineage>
        <taxon>Eukaryota</taxon>
        <taxon>Sar</taxon>
        <taxon>Stramenopiles</taxon>
        <taxon>Oomycota</taxon>
        <taxon>Peronosporomycetes</taxon>
        <taxon>Peronosporales</taxon>
        <taxon>Peronosporaceae</taxon>
        <taxon>Hyaloperonospora</taxon>
    </lineage>
</organism>
<protein>
    <submittedName>
        <fullName evidence="2">RxLR effector candidate protein</fullName>
    </submittedName>
</protein>
<evidence type="ECO:0000313" key="2">
    <source>
        <dbReference type="EMBL" id="BAP68998.1"/>
    </source>
</evidence>
<sequence>MTGSSMYQQVKLRLWCLTILLAAPYFDIDTALQVRRRLRLRHPPALKHKYLWEYSSSGQVRGVMVEATRDRQSSILLEQESYGLHWRLAAFNEKTQQTAEDCATI</sequence>
<keyword evidence="1" id="KW-1133">Transmembrane helix</keyword>
<keyword evidence="1" id="KW-0812">Transmembrane</keyword>
<proteinExistence type="evidence at transcript level"/>
<keyword evidence="1" id="KW-0472">Membrane</keyword>
<name>A0A090BH92_HYAAE</name>
<feature type="non-terminal residue" evidence="2">
    <location>
        <position position="105"/>
    </location>
</feature>
<dbReference type="AlphaFoldDB" id="A0A090BH92"/>